<dbReference type="OrthoDB" id="590761at2759"/>
<reference evidence="1" key="2">
    <citation type="journal article" date="2023" name="Plants (Basel)">
        <title>Annotation of the Turnera subulata (Passifloraceae) Draft Genome Reveals the S-Locus Evolved after the Divergence of Turneroideae from Passifloroideae in a Stepwise Manner.</title>
        <authorList>
            <person name="Henning P.M."/>
            <person name="Roalson E.H."/>
            <person name="Mir W."/>
            <person name="McCubbin A.G."/>
            <person name="Shore J.S."/>
        </authorList>
    </citation>
    <scope>NUCLEOTIDE SEQUENCE</scope>
    <source>
        <strain evidence="1">F60SS</strain>
    </source>
</reference>
<evidence type="ECO:0000313" key="1">
    <source>
        <dbReference type="EMBL" id="KAJ4828151.1"/>
    </source>
</evidence>
<dbReference type="EMBL" id="JAKUCV010006248">
    <property type="protein sequence ID" value="KAJ4828151.1"/>
    <property type="molecule type" value="Genomic_DNA"/>
</dbReference>
<comment type="caution">
    <text evidence="1">The sequence shown here is derived from an EMBL/GenBank/DDBJ whole genome shotgun (WGS) entry which is preliminary data.</text>
</comment>
<dbReference type="AlphaFoldDB" id="A0A9Q0J3G2"/>
<organism evidence="1 2">
    <name type="scientific">Turnera subulata</name>
    <dbReference type="NCBI Taxonomy" id="218843"/>
    <lineage>
        <taxon>Eukaryota</taxon>
        <taxon>Viridiplantae</taxon>
        <taxon>Streptophyta</taxon>
        <taxon>Embryophyta</taxon>
        <taxon>Tracheophyta</taxon>
        <taxon>Spermatophyta</taxon>
        <taxon>Magnoliopsida</taxon>
        <taxon>eudicotyledons</taxon>
        <taxon>Gunneridae</taxon>
        <taxon>Pentapetalae</taxon>
        <taxon>rosids</taxon>
        <taxon>fabids</taxon>
        <taxon>Malpighiales</taxon>
        <taxon>Passifloraceae</taxon>
        <taxon>Turnera</taxon>
    </lineage>
</organism>
<name>A0A9Q0J3G2_9ROSI</name>
<reference evidence="1" key="1">
    <citation type="submission" date="2022-02" db="EMBL/GenBank/DDBJ databases">
        <authorList>
            <person name="Henning P.M."/>
            <person name="McCubbin A.G."/>
            <person name="Shore J.S."/>
        </authorList>
    </citation>
    <scope>NUCLEOTIDE SEQUENCE</scope>
    <source>
        <strain evidence="1">F60SS</strain>
        <tissue evidence="1">Leaves</tissue>
    </source>
</reference>
<sequence length="69" mass="7951">MSKRSYIQAIGFLTFFAIFSFLVGTVVSESFVSIGKQWKEFLDYNGTIGFTFHEDAKKLDRNAKNRYAI</sequence>
<evidence type="ECO:0000313" key="2">
    <source>
        <dbReference type="Proteomes" id="UP001141552"/>
    </source>
</evidence>
<keyword evidence="2" id="KW-1185">Reference proteome</keyword>
<gene>
    <name evidence="1" type="ORF">Tsubulata_005026</name>
</gene>
<proteinExistence type="predicted"/>
<accession>A0A9Q0J3G2</accession>
<protein>
    <submittedName>
        <fullName evidence="1">Uncharacterized protein</fullName>
    </submittedName>
</protein>
<dbReference type="Proteomes" id="UP001141552">
    <property type="component" value="Unassembled WGS sequence"/>
</dbReference>